<dbReference type="GO" id="GO:0008270">
    <property type="term" value="F:zinc ion binding"/>
    <property type="evidence" value="ECO:0007669"/>
    <property type="project" value="UniProtKB-KW"/>
</dbReference>
<evidence type="ECO:0000256" key="2">
    <source>
        <dbReference type="SAM" id="Coils"/>
    </source>
</evidence>
<feature type="coiled-coil region" evidence="2">
    <location>
        <begin position="872"/>
        <end position="899"/>
    </location>
</feature>
<evidence type="ECO:0000313" key="8">
    <source>
        <dbReference type="Proteomes" id="UP000591131"/>
    </source>
</evidence>
<dbReference type="Pfam" id="PF00075">
    <property type="entry name" value="RNase_H"/>
    <property type="match status" value="1"/>
</dbReference>
<dbReference type="PROSITE" id="PS50879">
    <property type="entry name" value="RNASE_H_1"/>
    <property type="match status" value="1"/>
</dbReference>
<keyword evidence="2" id="KW-0175">Coiled coil</keyword>
<gene>
    <name evidence="7" type="ORF">FOL47_010807</name>
</gene>
<organism evidence="7 8">
    <name type="scientific">Perkinsus chesapeaki</name>
    <name type="common">Clam parasite</name>
    <name type="synonym">Perkinsus andrewsi</name>
    <dbReference type="NCBI Taxonomy" id="330153"/>
    <lineage>
        <taxon>Eukaryota</taxon>
        <taxon>Sar</taxon>
        <taxon>Alveolata</taxon>
        <taxon>Perkinsozoa</taxon>
        <taxon>Perkinsea</taxon>
        <taxon>Perkinsida</taxon>
        <taxon>Perkinsidae</taxon>
        <taxon>Perkinsus</taxon>
    </lineage>
</organism>
<protein>
    <recommendedName>
        <fullName evidence="9">Reverse transcriptase</fullName>
    </recommendedName>
</protein>
<comment type="caution">
    <text evidence="7">The sequence shown here is derived from an EMBL/GenBank/DDBJ whole genome shotgun (WGS) entry which is preliminary data.</text>
</comment>
<dbReference type="Gene3D" id="3.30.420.10">
    <property type="entry name" value="Ribonuclease H-like superfamily/Ribonuclease H"/>
    <property type="match status" value="1"/>
</dbReference>
<dbReference type="PANTHER" id="PTHR19446">
    <property type="entry name" value="REVERSE TRANSCRIPTASES"/>
    <property type="match status" value="1"/>
</dbReference>
<dbReference type="PROSITE" id="PS50878">
    <property type="entry name" value="RT_POL"/>
    <property type="match status" value="1"/>
</dbReference>
<dbReference type="SUPFAM" id="SSF53098">
    <property type="entry name" value="Ribonuclease H-like"/>
    <property type="match status" value="1"/>
</dbReference>
<evidence type="ECO:0008006" key="9">
    <source>
        <dbReference type="Google" id="ProtNLM"/>
    </source>
</evidence>
<accession>A0A7J6L126</accession>
<evidence type="ECO:0000259" key="5">
    <source>
        <dbReference type="PROSITE" id="PS50878"/>
    </source>
</evidence>
<dbReference type="InterPro" id="IPR000477">
    <property type="entry name" value="RT_dom"/>
</dbReference>
<name>A0A7J6L126_PERCH</name>
<evidence type="ECO:0000313" key="7">
    <source>
        <dbReference type="EMBL" id="KAF4652882.1"/>
    </source>
</evidence>
<feature type="region of interest" description="Disordered" evidence="3">
    <location>
        <begin position="169"/>
        <end position="190"/>
    </location>
</feature>
<feature type="region of interest" description="Disordered" evidence="3">
    <location>
        <begin position="1"/>
        <end position="79"/>
    </location>
</feature>
<dbReference type="InterPro" id="IPR036691">
    <property type="entry name" value="Endo/exonu/phosph_ase_sf"/>
</dbReference>
<dbReference type="InterPro" id="IPR001878">
    <property type="entry name" value="Znf_CCHC"/>
</dbReference>
<dbReference type="InterPro" id="IPR012337">
    <property type="entry name" value="RNaseH-like_sf"/>
</dbReference>
<keyword evidence="1" id="KW-0863">Zinc-finger</keyword>
<dbReference type="InterPro" id="IPR043502">
    <property type="entry name" value="DNA/RNA_pol_sf"/>
</dbReference>
<dbReference type="OrthoDB" id="419352at2759"/>
<dbReference type="Gene3D" id="3.60.10.10">
    <property type="entry name" value="Endonuclease/exonuclease/phosphatase"/>
    <property type="match status" value="1"/>
</dbReference>
<evidence type="ECO:0000259" key="4">
    <source>
        <dbReference type="PROSITE" id="PS50158"/>
    </source>
</evidence>
<dbReference type="SUPFAM" id="SSF56672">
    <property type="entry name" value="DNA/RNA polymerases"/>
    <property type="match status" value="1"/>
</dbReference>
<dbReference type="CDD" id="cd01650">
    <property type="entry name" value="RT_nLTR_like"/>
    <property type="match status" value="1"/>
</dbReference>
<evidence type="ECO:0000256" key="1">
    <source>
        <dbReference type="PROSITE-ProRule" id="PRU00047"/>
    </source>
</evidence>
<dbReference type="GO" id="GO:0003676">
    <property type="term" value="F:nucleic acid binding"/>
    <property type="evidence" value="ECO:0007669"/>
    <property type="project" value="InterPro"/>
</dbReference>
<keyword evidence="1" id="KW-0862">Zinc</keyword>
<feature type="compositionally biased region" description="Basic and acidic residues" evidence="3">
    <location>
        <begin position="8"/>
        <end position="23"/>
    </location>
</feature>
<dbReference type="GO" id="GO:0004523">
    <property type="term" value="F:RNA-DNA hybrid ribonuclease activity"/>
    <property type="evidence" value="ECO:0007669"/>
    <property type="project" value="InterPro"/>
</dbReference>
<dbReference type="InterPro" id="IPR002156">
    <property type="entry name" value="RNaseH_domain"/>
</dbReference>
<keyword evidence="1" id="KW-0479">Metal-binding</keyword>
<dbReference type="CDD" id="cd09276">
    <property type="entry name" value="Rnase_HI_RT_non_LTR"/>
    <property type="match status" value="1"/>
</dbReference>
<keyword evidence="8" id="KW-1185">Reference proteome</keyword>
<dbReference type="Proteomes" id="UP000591131">
    <property type="component" value="Unassembled WGS sequence"/>
</dbReference>
<evidence type="ECO:0000259" key="6">
    <source>
        <dbReference type="PROSITE" id="PS50879"/>
    </source>
</evidence>
<feature type="domain" description="CCHC-type" evidence="4">
    <location>
        <begin position="534"/>
        <end position="549"/>
    </location>
</feature>
<dbReference type="SUPFAM" id="SSF56219">
    <property type="entry name" value="DNase I-like"/>
    <property type="match status" value="1"/>
</dbReference>
<dbReference type="Pfam" id="PF00078">
    <property type="entry name" value="RVT_1"/>
    <property type="match status" value="1"/>
</dbReference>
<feature type="domain" description="RNase H type-1" evidence="6">
    <location>
        <begin position="1476"/>
        <end position="1607"/>
    </location>
</feature>
<dbReference type="InterPro" id="IPR036397">
    <property type="entry name" value="RNaseH_sf"/>
</dbReference>
<sequence>MGLPSKTNNKDKALRQSDKDYRLTNKTKGIAAAMTLPGLPSGRQAKSSAKIGMNSPAQPVRLPGPAKDHQPKSSAKIGKKSPVNIPLVRDPCFSDINVQCDLYPDICERHWDKLQSTVVANEGKDNWADYSPDHEDVSMGQLESDLLDLHSPSPRPPSPVSSVAMPIFPPSPPRRTNRIPTARPSGPGESGVNKLCSAGVSNGGASVCGQQVATGAANANPAPALCQIIALLRTLISTLPLGPQAPIISALLDSIVELVQAILGSSSVEAKPVGPTPTLPIPRRTVTPNPSAPKRQAQTARSKAGPAPVQPRLANPAPVRRQSPAPVGNDGFTVVTRRRAPKSYAAAVSGNAGPARGGQGPRVQQTPNPFASAAKKAATSGSRPVVIVRPTAQAPALTEQGTILCLAWQVGLGLSIRDAAAVPRAISCIGANLAGYNCSKKQTRAPRIICFGAAVSRDISTAALEKVIREENDSLFAGKVVPSGIVQSIHWRGPNLVLAASPEFYSALVASTGHKIKMNHLSTRWSLARDSTVCYYCSRLGHIGPNCPEKNSGKACTCTRCAGSHERQQCTAGGERCRNCLDYNQTQARLGRPGRRQANHQATSVDCPSALAFCRRLAERTDFAQLNLGKRQVASSLVGTFGVDVVLCQEVPKYFTNGIEGTTMMASEDFCLVRTHLGTFASLYAHPNDEARREKAFQDLEDAFGIAGRFISGADCNGYSALRGSPLPTTSAHDAQWKIGDDFLATCLRGHGTVLNRPDLFPDPTFVGGQGSSHIDVTVAIGRVPPHEWRLSDEFSGSDHKLLRLTIQDKQPTAPKRLQLRLTNHEKVGEVAASIPDHSSAVEIAATLSEAVAANTPLMEGRDSPSWWSQKLTKLKQGLNKAQKKLQAAKRNGAVLQIEHWQEELLERRRVYRIEVRAAKKRARDRFYASLKDFSSCIRGPKSKSSAAVLNGRPDSNQAEYLLQQLFPRDDDRQRGLDRAGMKPIQPEWVYAVTGDEVLQAIGKLKISAPGSDGVNGEVLKKTAPLLAAKWAEAFTEILRSGEYPAEWKDGKCIALSKPGRDIFTASGWRPVVLLRCASKLLESVIAERLIHSLGEKFRVPEIHGFCRGRSCDTALARIVEAYKDGTSKKGHHTLLLTLDESNAFNSVKHSFLVSELYRLGVPPYLVRTLRSWLTGQQVHLDFGADSAAITLERGVPQGSILGPLLYSISTLSLASLLRPIDDLVSTFYADDKTLVLCTKGKKDFLMKWNRIEDLITLWGKASGLTLSPSKCSYMCRSKLQVPALFIDGGAIPRTKVVKILGLFVDQRLTFATHIRKRCVEARKRIGVLHALGWERAGLDHRRVIRTWHQAVLPFLAHAASIWAPVLSDSPNLSKILDSVSGFVARVAIRAPRSASTAAVTMMAGITPASIMVQTLGARRSAAIGDNEALKKAPGIGPIEGGWLVEQRTPHPLPPWLPPLPTTIRPRKEALKEAVEYTAPAIFTDGSKYEDGAGGAFIAIIDRSAIEKQSFRLPRYATIHQCELEAICRALRWIAFSEHKCKQWRVFTDSQAAILTIKNRVTAERSGIAQDIARLSLLVRADIHWCPGHEGVRWNEEVDVLANIGRRSFFPLDRQPAPHVSTALVKKKAKEAILESTRQWWTDKRRTLGTAVKDFLWGYSHAKRYLKAGKSSPELAAIITGHAPTPHHRHVMGTRADPSCPCGWADGDIKHLLRDCPLLDGARRDSKLSRVMPKANYKMILDRRYRPSLLKMAKLTFEWLKNLREAEAQP</sequence>
<reference evidence="7 8" key="1">
    <citation type="submission" date="2020-04" db="EMBL/GenBank/DDBJ databases">
        <title>Perkinsus chesapeaki whole genome sequence.</title>
        <authorList>
            <person name="Bogema D.R."/>
        </authorList>
    </citation>
    <scope>NUCLEOTIDE SEQUENCE [LARGE SCALE GENOMIC DNA]</scope>
    <source>
        <strain evidence="7">ATCC PRA-425</strain>
    </source>
</reference>
<dbReference type="PROSITE" id="PS50158">
    <property type="entry name" value="ZF_CCHC"/>
    <property type="match status" value="1"/>
</dbReference>
<feature type="region of interest" description="Disordered" evidence="3">
    <location>
        <begin position="269"/>
        <end position="377"/>
    </location>
</feature>
<feature type="domain" description="Reverse transcriptase" evidence="5">
    <location>
        <begin position="1037"/>
        <end position="1305"/>
    </location>
</feature>
<proteinExistence type="predicted"/>
<dbReference type="EMBL" id="JAAPAO010000874">
    <property type="protein sequence ID" value="KAF4652882.1"/>
    <property type="molecule type" value="Genomic_DNA"/>
</dbReference>
<evidence type="ECO:0000256" key="3">
    <source>
        <dbReference type="SAM" id="MobiDB-lite"/>
    </source>
</evidence>